<feature type="region of interest" description="Disordered" evidence="1">
    <location>
        <begin position="658"/>
        <end position="684"/>
    </location>
</feature>
<keyword evidence="4" id="KW-1185">Reference proteome</keyword>
<dbReference type="SUPFAM" id="SSF50978">
    <property type="entry name" value="WD40 repeat-like"/>
    <property type="match status" value="1"/>
</dbReference>
<dbReference type="PROSITE" id="PS50181">
    <property type="entry name" value="FBOX"/>
    <property type="match status" value="1"/>
</dbReference>
<name>A0A0P1BNI5_9BASI</name>
<feature type="compositionally biased region" description="Polar residues" evidence="1">
    <location>
        <begin position="714"/>
        <end position="743"/>
    </location>
</feature>
<dbReference type="OrthoDB" id="3219396at2759"/>
<dbReference type="InterPro" id="IPR001810">
    <property type="entry name" value="F-box_dom"/>
</dbReference>
<dbReference type="EMBL" id="CCYA01000265">
    <property type="protein sequence ID" value="CEH17909.1"/>
    <property type="molecule type" value="Genomic_DNA"/>
</dbReference>
<organism evidence="3 4">
    <name type="scientific">Ceraceosorus bombacis</name>
    <dbReference type="NCBI Taxonomy" id="401625"/>
    <lineage>
        <taxon>Eukaryota</taxon>
        <taxon>Fungi</taxon>
        <taxon>Dikarya</taxon>
        <taxon>Basidiomycota</taxon>
        <taxon>Ustilaginomycotina</taxon>
        <taxon>Exobasidiomycetes</taxon>
        <taxon>Ceraceosorales</taxon>
        <taxon>Ceraceosoraceae</taxon>
        <taxon>Ceraceosorus</taxon>
    </lineage>
</organism>
<dbReference type="STRING" id="401625.A0A0P1BNI5"/>
<dbReference type="InterPro" id="IPR036322">
    <property type="entry name" value="WD40_repeat_dom_sf"/>
</dbReference>
<feature type="compositionally biased region" description="Basic residues" evidence="1">
    <location>
        <begin position="1"/>
        <end position="12"/>
    </location>
</feature>
<dbReference type="Proteomes" id="UP000054845">
    <property type="component" value="Unassembled WGS sequence"/>
</dbReference>
<feature type="compositionally biased region" description="Polar residues" evidence="1">
    <location>
        <begin position="434"/>
        <end position="456"/>
    </location>
</feature>
<evidence type="ECO:0000256" key="1">
    <source>
        <dbReference type="SAM" id="MobiDB-lite"/>
    </source>
</evidence>
<protein>
    <submittedName>
        <fullName evidence="3">F-BOX ONLY PROTEIN 15</fullName>
    </submittedName>
</protein>
<evidence type="ECO:0000313" key="4">
    <source>
        <dbReference type="Proteomes" id="UP000054845"/>
    </source>
</evidence>
<feature type="domain" description="F-box" evidence="2">
    <location>
        <begin position="35"/>
        <end position="81"/>
    </location>
</feature>
<dbReference type="Gene3D" id="2.130.10.10">
    <property type="entry name" value="YVTN repeat-like/Quinoprotein amine dehydrogenase"/>
    <property type="match status" value="1"/>
</dbReference>
<feature type="region of interest" description="Disordered" evidence="1">
    <location>
        <begin position="433"/>
        <end position="456"/>
    </location>
</feature>
<evidence type="ECO:0000259" key="2">
    <source>
        <dbReference type="PROSITE" id="PS50181"/>
    </source>
</evidence>
<feature type="region of interest" description="Disordered" evidence="1">
    <location>
        <begin position="714"/>
        <end position="747"/>
    </location>
</feature>
<feature type="compositionally biased region" description="Low complexity" evidence="1">
    <location>
        <begin position="19"/>
        <end position="28"/>
    </location>
</feature>
<evidence type="ECO:0000313" key="3">
    <source>
        <dbReference type="EMBL" id="CEH17909.1"/>
    </source>
</evidence>
<dbReference type="Gene3D" id="1.20.1280.50">
    <property type="match status" value="1"/>
</dbReference>
<dbReference type="InterPro" id="IPR001680">
    <property type="entry name" value="WD40_rpt"/>
</dbReference>
<feature type="region of interest" description="Disordered" evidence="1">
    <location>
        <begin position="1"/>
        <end position="35"/>
    </location>
</feature>
<dbReference type="InterPro" id="IPR015943">
    <property type="entry name" value="WD40/YVTN_repeat-like_dom_sf"/>
</dbReference>
<dbReference type="SUPFAM" id="SSF81383">
    <property type="entry name" value="F-box domain"/>
    <property type="match status" value="1"/>
</dbReference>
<reference evidence="3 4" key="1">
    <citation type="submission" date="2014-09" db="EMBL/GenBank/DDBJ databases">
        <authorList>
            <person name="Magalhaes I.L.F."/>
            <person name="Oliveira U."/>
            <person name="Santos F.R."/>
            <person name="Vidigal T.H.D.A."/>
            <person name="Brescovit A.D."/>
            <person name="Santos A.J."/>
        </authorList>
    </citation>
    <scope>NUCLEOTIDE SEQUENCE [LARGE SCALE GENOMIC DNA]</scope>
</reference>
<feature type="region of interest" description="Disordered" evidence="1">
    <location>
        <begin position="804"/>
        <end position="831"/>
    </location>
</feature>
<dbReference type="InterPro" id="IPR036047">
    <property type="entry name" value="F-box-like_dom_sf"/>
</dbReference>
<proteinExistence type="predicted"/>
<sequence length="888" mass="95861">MIHEHPRKRRAVHTPSPSPSQAQSAAPSNDVHSRGTPIDHLSDELLLRILHYLDAASLTKFGASNRRHWSIAGDALLWKALYSAVFSAGPTLLHPPDEQLISDRSSLPVSYEAGAEFRASPRHDWRKAFLSERNWRVGRFSVSNLHTPPAVRATTQRHAFDVAGSSFKSTTAAEVDTERIDVARHVEEHPRPPTRRSQARPLTLVVTTPTFILTASRAQEVRVDQMYPPVHVWDSTSDAAARRVRGVLQASTHTPRQVLTSSGMPTTAEQIGVHDLQVDSSDPKRIAVVYSDGVAVLYRIDGAGGEGLSYSEQQRVQVGKDVSACSFAGPLLVTCTHDFTIDIWSEDQAHTSPDGCTQQEMQLIKRFDAFGAHWPACLTLSPLSSISTDGAATSGQDTESVTYRLSVAYTAHLYPKRLSVGLQEVDIALHKPGNWSSSRGSSTQDAAGGSSNTTRNTFESRVAGAPAASLMNTSSFFNPLMNSKYSKVTKAAAKLPWNDGRNGLPAFLGLRKRKHAQIDEHAARHSAFPVDVRYAEHGEGCLASNRSETMSHDTKTGLIVVGRSDNIMDVYSVFRPGQEQGESRSTIPSPSLAHRARLWSSTSVRSVALEGGRCVSAGSDGALSVWSVGDLDGNVESGDLNVEHGPRLIGTLDPSEAQRAFGSESDRRTPHIQPSVSVEHARDAEKERLAAAGPSGRGGGALAKLRKMAHVVTLRSQSRGKLNESQDAPITVSENTASTSDSQLRPDCPSVSTNGPGYATPMTLPQLWRSVASTSHLEGHAQRPAQDVKGRKMTMDARLTTDRDLGERPFGDVSATEGGHRNVTMASGPNASTASWVSTAFDRIVSIESVRSAPLPLRASSRAATDCRALSTTDDGNTQETVAIYTFT</sequence>
<dbReference type="AlphaFoldDB" id="A0A0P1BNI5"/>
<accession>A0A0P1BNI5</accession>
<dbReference type="SMART" id="SM00320">
    <property type="entry name" value="WD40"/>
    <property type="match status" value="3"/>
</dbReference>